<protein>
    <submittedName>
        <fullName evidence="9">MFS transporter</fullName>
    </submittedName>
</protein>
<feature type="transmembrane region" description="Helical" evidence="7">
    <location>
        <begin position="388"/>
        <end position="408"/>
    </location>
</feature>
<keyword evidence="4 7" id="KW-0812">Transmembrane</keyword>
<dbReference type="InterPro" id="IPR005829">
    <property type="entry name" value="Sugar_transporter_CS"/>
</dbReference>
<comment type="subcellular location">
    <subcellularLocation>
        <location evidence="1">Cell membrane</location>
        <topology evidence="1">Multi-pass membrane protein</topology>
    </subcellularLocation>
</comment>
<accession>A0ABS7AHU9</accession>
<dbReference type="SUPFAM" id="SSF103473">
    <property type="entry name" value="MFS general substrate transporter"/>
    <property type="match status" value="1"/>
</dbReference>
<feature type="transmembrane region" description="Helical" evidence="7">
    <location>
        <begin position="207"/>
        <end position="228"/>
    </location>
</feature>
<gene>
    <name evidence="9" type="ORF">KPL78_28870</name>
</gene>
<feature type="transmembrane region" description="Helical" evidence="7">
    <location>
        <begin position="47"/>
        <end position="66"/>
    </location>
</feature>
<evidence type="ECO:0000256" key="1">
    <source>
        <dbReference type="ARBA" id="ARBA00004651"/>
    </source>
</evidence>
<dbReference type="RefSeq" id="WP_219766762.1">
    <property type="nucleotide sequence ID" value="NZ_JAHYBZ010000016.1"/>
</dbReference>
<keyword evidence="3" id="KW-1003">Cell membrane</keyword>
<evidence type="ECO:0000313" key="9">
    <source>
        <dbReference type="EMBL" id="MBW6401893.1"/>
    </source>
</evidence>
<proteinExistence type="predicted"/>
<feature type="transmembrane region" description="Helical" evidence="7">
    <location>
        <begin position="324"/>
        <end position="343"/>
    </location>
</feature>
<evidence type="ECO:0000256" key="3">
    <source>
        <dbReference type="ARBA" id="ARBA00022475"/>
    </source>
</evidence>
<name>A0ABS7AHU9_9PROT</name>
<feature type="transmembrane region" description="Helical" evidence="7">
    <location>
        <begin position="349"/>
        <end position="367"/>
    </location>
</feature>
<feature type="transmembrane region" description="Helical" evidence="7">
    <location>
        <begin position="170"/>
        <end position="195"/>
    </location>
</feature>
<evidence type="ECO:0000313" key="10">
    <source>
        <dbReference type="Proteomes" id="UP001196565"/>
    </source>
</evidence>
<reference evidence="9 10" key="1">
    <citation type="submission" date="2021-07" db="EMBL/GenBank/DDBJ databases">
        <authorList>
            <person name="So Y."/>
        </authorList>
    </citation>
    <scope>NUCLEOTIDE SEQUENCE [LARGE SCALE GENOMIC DNA]</scope>
    <source>
        <strain evidence="9 10">HJA6</strain>
    </source>
</reference>
<keyword evidence="2" id="KW-0813">Transport</keyword>
<dbReference type="InterPro" id="IPR036259">
    <property type="entry name" value="MFS_trans_sf"/>
</dbReference>
<comment type="caution">
    <text evidence="9">The sequence shown here is derived from an EMBL/GenBank/DDBJ whole genome shotgun (WGS) entry which is preliminary data.</text>
</comment>
<feature type="domain" description="Major facilitator superfamily (MFS) profile" evidence="8">
    <location>
        <begin position="32"/>
        <end position="442"/>
    </location>
</feature>
<evidence type="ECO:0000256" key="5">
    <source>
        <dbReference type="ARBA" id="ARBA00022989"/>
    </source>
</evidence>
<dbReference type="Gene3D" id="1.20.1250.20">
    <property type="entry name" value="MFS general substrate transporter like domains"/>
    <property type="match status" value="2"/>
</dbReference>
<evidence type="ECO:0000256" key="6">
    <source>
        <dbReference type="ARBA" id="ARBA00023136"/>
    </source>
</evidence>
<dbReference type="Proteomes" id="UP001196565">
    <property type="component" value="Unassembled WGS sequence"/>
</dbReference>
<evidence type="ECO:0000256" key="2">
    <source>
        <dbReference type="ARBA" id="ARBA00022448"/>
    </source>
</evidence>
<evidence type="ECO:0000256" key="4">
    <source>
        <dbReference type="ARBA" id="ARBA00022692"/>
    </source>
</evidence>
<dbReference type="PROSITE" id="PS50850">
    <property type="entry name" value="MFS"/>
    <property type="match status" value="1"/>
</dbReference>
<feature type="transmembrane region" description="Helical" evidence="7">
    <location>
        <begin position="72"/>
        <end position="94"/>
    </location>
</feature>
<dbReference type="PANTHER" id="PTHR43045">
    <property type="entry name" value="SHIKIMATE TRANSPORTER"/>
    <property type="match status" value="1"/>
</dbReference>
<keyword evidence="10" id="KW-1185">Reference proteome</keyword>
<evidence type="ECO:0000259" key="8">
    <source>
        <dbReference type="PROSITE" id="PS50850"/>
    </source>
</evidence>
<feature type="transmembrane region" description="Helical" evidence="7">
    <location>
        <begin position="293"/>
        <end position="317"/>
    </location>
</feature>
<dbReference type="PROSITE" id="PS00216">
    <property type="entry name" value="SUGAR_TRANSPORT_1"/>
    <property type="match status" value="1"/>
</dbReference>
<feature type="transmembrane region" description="Helical" evidence="7">
    <location>
        <begin position="414"/>
        <end position="434"/>
    </location>
</feature>
<dbReference type="InterPro" id="IPR011701">
    <property type="entry name" value="MFS"/>
</dbReference>
<dbReference type="PANTHER" id="PTHR43045:SF2">
    <property type="entry name" value="INNER MEMBRANE METABOLITE TRANSPORT PROTEIN YHJE"/>
    <property type="match status" value="1"/>
</dbReference>
<dbReference type="EMBL" id="JAHYBZ010000016">
    <property type="protein sequence ID" value="MBW6401893.1"/>
    <property type="molecule type" value="Genomic_DNA"/>
</dbReference>
<feature type="transmembrane region" description="Helical" evidence="7">
    <location>
        <begin position="259"/>
        <end position="287"/>
    </location>
</feature>
<organism evidence="9 10">
    <name type="scientific">Roseomonas alba</name>
    <dbReference type="NCBI Taxonomy" id="2846776"/>
    <lineage>
        <taxon>Bacteria</taxon>
        <taxon>Pseudomonadati</taxon>
        <taxon>Pseudomonadota</taxon>
        <taxon>Alphaproteobacteria</taxon>
        <taxon>Acetobacterales</taxon>
        <taxon>Roseomonadaceae</taxon>
        <taxon>Roseomonas</taxon>
    </lineage>
</organism>
<feature type="transmembrane region" description="Helical" evidence="7">
    <location>
        <begin position="106"/>
        <end position="123"/>
    </location>
</feature>
<keyword evidence="6 7" id="KW-0472">Membrane</keyword>
<dbReference type="Pfam" id="PF07690">
    <property type="entry name" value="MFS_1"/>
    <property type="match status" value="1"/>
</dbReference>
<sequence length="443" mass="47239">MTTTHPIASTEAERDALALHSRDDHQISPGEIAIGVVIGRTSEFFDFFVYAIASVLVFPKLVFPYVDPLTGTIYSFAIFALAFMARPVGTLIFMAVDRAYGRGTKLTIALFLLGGSTAAIAFLPGHDTIGHASVMLLALFRMGQGVALGGSWDGLASLLALNAPEGRRGWYAMIPQLGAPLGLIVASLLFAFFTVTLPAQDFLDWGWRYPFFVSFAINVVALFARLRIVVTPEYARRFESLSLEPASVRETIQAEWRTIAMGAFAPLASFAMFHMVTVFPLSWVFLFTPEAPAGFLVIEAISAALGTVALVASGLIADRVGRRTLLGFSAAAIAVFSGFAPQLLDGGPIGEAVFMLLGFVLLGLSFGQSSGALSSSFSPRHRYTGSALTSDLAWLFGAGFAPIAALLLSSHFGLASSGAYLLSGALCTLVALWLNRELARTIE</sequence>
<dbReference type="InterPro" id="IPR020846">
    <property type="entry name" value="MFS_dom"/>
</dbReference>
<evidence type="ECO:0000256" key="7">
    <source>
        <dbReference type="SAM" id="Phobius"/>
    </source>
</evidence>
<keyword evidence="5 7" id="KW-1133">Transmembrane helix</keyword>